<evidence type="ECO:0000256" key="4">
    <source>
        <dbReference type="SAM" id="SignalP"/>
    </source>
</evidence>
<dbReference type="InterPro" id="IPR050465">
    <property type="entry name" value="UPF0194_transport"/>
</dbReference>
<dbReference type="AlphaFoldDB" id="A0A1C1YW58"/>
<keyword evidence="4" id="KW-0732">Signal</keyword>
<comment type="caution">
    <text evidence="6">The sequence shown here is derived from an EMBL/GenBank/DDBJ whole genome shotgun (WGS) entry which is preliminary data.</text>
</comment>
<accession>A0A1C1YW58</accession>
<feature type="coiled-coil region" evidence="3">
    <location>
        <begin position="66"/>
        <end position="93"/>
    </location>
</feature>
<reference evidence="6 7" key="1">
    <citation type="submission" date="2015-12" db="EMBL/GenBank/DDBJ databases">
        <authorList>
            <person name="Shamseldin A."/>
            <person name="Moawad H."/>
            <person name="Abd El-Rahim W.M."/>
            <person name="Sadowsky M.J."/>
        </authorList>
    </citation>
    <scope>NUCLEOTIDE SEQUENCE [LARGE SCALE GENOMIC DNA]</scope>
    <source>
        <strain evidence="6 7">JC234</strain>
    </source>
</reference>
<dbReference type="Gene3D" id="2.40.50.100">
    <property type="match status" value="1"/>
</dbReference>
<dbReference type="EMBL" id="LQZT01000012">
    <property type="protein sequence ID" value="OCW57794.1"/>
    <property type="molecule type" value="Genomic_DNA"/>
</dbReference>
<evidence type="ECO:0000313" key="6">
    <source>
        <dbReference type="EMBL" id="OCW57794.1"/>
    </source>
</evidence>
<dbReference type="RefSeq" id="WP_066178037.1">
    <property type="nucleotide sequence ID" value="NZ_LQZT01000012.1"/>
</dbReference>
<feature type="chain" id="PRO_5008656410" evidence="4">
    <location>
        <begin position="22"/>
        <end position="318"/>
    </location>
</feature>
<dbReference type="Pfam" id="PF25881">
    <property type="entry name" value="HH_YBHG"/>
    <property type="match status" value="1"/>
</dbReference>
<dbReference type="SUPFAM" id="SSF111369">
    <property type="entry name" value="HlyD-like secretion proteins"/>
    <property type="match status" value="1"/>
</dbReference>
<comment type="subcellular location">
    <subcellularLocation>
        <location evidence="1">Cell envelope</location>
    </subcellularLocation>
</comment>
<dbReference type="STRING" id="1480615.AWJ14_03080"/>
<dbReference type="PANTHER" id="PTHR32347">
    <property type="entry name" value="EFFLUX SYSTEM COMPONENT YKNX-RELATED"/>
    <property type="match status" value="1"/>
</dbReference>
<feature type="domain" description="YbhG-like alpha-helical hairpin" evidence="5">
    <location>
        <begin position="65"/>
        <end position="190"/>
    </location>
</feature>
<feature type="signal peptide" evidence="4">
    <location>
        <begin position="1"/>
        <end position="21"/>
    </location>
</feature>
<keyword evidence="7" id="KW-1185">Reference proteome</keyword>
<dbReference type="PANTHER" id="PTHR32347:SF23">
    <property type="entry name" value="BLL5650 PROTEIN"/>
    <property type="match status" value="1"/>
</dbReference>
<name>A0A1C1YW58_9HYPH</name>
<dbReference type="OrthoDB" id="9809385at2"/>
<dbReference type="GO" id="GO:0030313">
    <property type="term" value="C:cell envelope"/>
    <property type="evidence" value="ECO:0007669"/>
    <property type="project" value="UniProtKB-SubCell"/>
</dbReference>
<proteinExistence type="predicted"/>
<keyword evidence="2 3" id="KW-0175">Coiled coil</keyword>
<gene>
    <name evidence="6" type="ORF">AWJ14_03080</name>
</gene>
<protein>
    <submittedName>
        <fullName evidence="6">Hemolysin secretion protein D</fullName>
    </submittedName>
</protein>
<evidence type="ECO:0000256" key="3">
    <source>
        <dbReference type="SAM" id="Coils"/>
    </source>
</evidence>
<sequence>MTSFLCSLPLAVTLFSGCAGPAPLAVGYVEGEYVLVAPIEAAQIVDLAVVRGDRIAADQPLGRLERRDAEIAVAQAEAALAQARSQLANLKQGKRPEEIASIEAALGSARAQAAEAGRVLNRQKDLLSQGISTQATFDSASTTLELAQAKVAELEANLAVARLPARSDEINAAQAAVGQAEAVRESAEWRLAKRTLSIPRAGVVSDIIRNAGEVAGPQAPVLSVLPDGALKLRLYVPEPALSSLRVGTHLQVRCDGCGEGMTATISYISTDPEFTPPVIYSLENRQKLVYLVEARPDDDAWALAPGQIVDVVLADAGK</sequence>
<evidence type="ECO:0000313" key="7">
    <source>
        <dbReference type="Proteomes" id="UP000094795"/>
    </source>
</evidence>
<organism evidence="6 7">
    <name type="scientific">Hoeflea olei</name>
    <dbReference type="NCBI Taxonomy" id="1480615"/>
    <lineage>
        <taxon>Bacteria</taxon>
        <taxon>Pseudomonadati</taxon>
        <taxon>Pseudomonadota</taxon>
        <taxon>Alphaproteobacteria</taxon>
        <taxon>Hyphomicrobiales</taxon>
        <taxon>Rhizobiaceae</taxon>
        <taxon>Hoeflea</taxon>
    </lineage>
</organism>
<dbReference type="Gene3D" id="1.10.287.470">
    <property type="entry name" value="Helix hairpin bin"/>
    <property type="match status" value="2"/>
</dbReference>
<dbReference type="InterPro" id="IPR059052">
    <property type="entry name" value="HH_YbhG-like"/>
</dbReference>
<evidence type="ECO:0000259" key="5">
    <source>
        <dbReference type="Pfam" id="PF25881"/>
    </source>
</evidence>
<dbReference type="Proteomes" id="UP000094795">
    <property type="component" value="Unassembled WGS sequence"/>
</dbReference>
<evidence type="ECO:0000256" key="1">
    <source>
        <dbReference type="ARBA" id="ARBA00004196"/>
    </source>
</evidence>
<evidence type="ECO:0000256" key="2">
    <source>
        <dbReference type="ARBA" id="ARBA00023054"/>
    </source>
</evidence>